<dbReference type="SUPFAM" id="SSF52540">
    <property type="entry name" value="P-loop containing nucleoside triphosphate hydrolases"/>
    <property type="match status" value="1"/>
</dbReference>
<evidence type="ECO:0000259" key="8">
    <source>
        <dbReference type="Pfam" id="PF25019"/>
    </source>
</evidence>
<dbReference type="Gene3D" id="1.20.5.4130">
    <property type="match status" value="1"/>
</dbReference>
<dbReference type="GO" id="GO:0043531">
    <property type="term" value="F:ADP binding"/>
    <property type="evidence" value="ECO:0007669"/>
    <property type="project" value="InterPro"/>
</dbReference>
<dbReference type="InterPro" id="IPR041118">
    <property type="entry name" value="Rx_N"/>
</dbReference>
<dbReference type="AlphaFoldDB" id="A0A5N6M6W3"/>
<dbReference type="FunFam" id="3.40.50.300:FF:001091">
    <property type="entry name" value="Probable disease resistance protein At1g61300"/>
    <property type="match status" value="1"/>
</dbReference>
<reference evidence="9 10" key="1">
    <citation type="submission" date="2019-05" db="EMBL/GenBank/DDBJ databases">
        <title>Mikania micrantha, genome provides insights into the molecular mechanism of rapid growth.</title>
        <authorList>
            <person name="Liu B."/>
        </authorList>
    </citation>
    <scope>NUCLEOTIDE SEQUENCE [LARGE SCALE GENOMIC DNA]</scope>
    <source>
        <strain evidence="9">NLD-2019</strain>
        <tissue evidence="9">Leaf</tissue>
    </source>
</reference>
<dbReference type="GO" id="GO:0051707">
    <property type="term" value="P:response to other organism"/>
    <property type="evidence" value="ECO:0007669"/>
    <property type="project" value="UniProtKB-ARBA"/>
</dbReference>
<dbReference type="GO" id="GO:0006952">
    <property type="term" value="P:defense response"/>
    <property type="evidence" value="ECO:0007669"/>
    <property type="project" value="UniProtKB-KW"/>
</dbReference>
<dbReference type="Pfam" id="PF00931">
    <property type="entry name" value="NB-ARC"/>
    <property type="match status" value="1"/>
</dbReference>
<sequence length="1187" mass="133268">MAVGEIILSAFISVLFEKLASSDMIKLARSAGIHSELDKLRTKLELIQAVLVDAGQKHITQRSVELWLNELQHLAYEIDDVLDDLVTEATRRRLKNQESDASTSNNTTSKVLKFIPNKFHAVKYGRKMSSKIDEITTKLRDLDNEKNSLGLITNVERSSGASRRLEETSLIDESEVIGREGDTGALLGKLLGSESSSNQSKNFNVVTVVGMGGIGKTTLAQLLYNDKRVKDRFEFRAWVCVSDEYNVFNISKAIFQSVGGENKDFATLNLLQEALAEKLSKKMFLIVLDDVWNENQQEWELLQRPFTGGASGSKVLVTTRNATVASAMDSVQPYDLELLPDEEALSLFSQHASDKQNFDDSVAGEFFFMVDDKMDVYDRIEALKKCHHLSFLRELYGAYKKFKALEICRGLRAFLVMPARGIYNWPLPFYISNSVLIEVIPLLKSLRVLNLARYNITHVPESIGRLKHLRYLNLSDTQIKCLPEEVGDLHNLQSLLLSRCYMLSSLPASIVKLTNLRHLDISYTDRLKKMPLGLGVLTSLQTLSKVVIGEAFNICDLKGLVHLQGQLEIKELQKVKKSFQAKEAELQHKKGIHELDLRWSDVFDDSRNEATEYEVFEGLRPFKKLTSLSIWNYGGREFPSWVGDLSFDCLTHLKLIGCKSCTCLPALGHLPSLQKLVVERMDGLKSVGSEFLGPSNGVAFPSLKVLSFSDMKGWEKWSTIHGGKDNMFPCLQEINMGDCGKLDEVAIESIPSLQVLHLQGCSEIVLKSMVGVSSSIVRLTLKTIRGLTQLPVDVLEHIEKVEDLEISMCDELAYMWDSEAACKILLKLKKLEVRQCKQLLSLGEKNMPSITKVEIYHCESLKSYNCSSSIENLEIYNCQSLTSLSCTSSIENLKIFNCHSLTSLSFPTMDSLPSTLKSLDISLCNNVEVSWLDNNFLSSVQHLYISNMVNLRLFPDGCFVHLTTLNINDCDNLESIPSNGYGFLPSHCLRYLKIADCKNLKSFPHEHLQSSKSLVEIKIHGCPNLDYTFPGGLWPPNLSELRIGKLKKPISEWGMQNFPTSLATLSLFDGEDSGVVTFAKIEEEDTSSLSVLLPSSLTSLSLKYFNELESLSEGLQHLTCLQHLKISNCPKLRDLPETLLPLLSSLKIYSGGFSEELIRKCSRRKKGKYWLIISQIPNLDLGSCFDN</sequence>
<keyword evidence="4" id="KW-0611">Plant defense</keyword>
<dbReference type="Pfam" id="PF13855">
    <property type="entry name" value="LRR_8"/>
    <property type="match status" value="1"/>
</dbReference>
<dbReference type="EMBL" id="SZYD01000016">
    <property type="protein sequence ID" value="KAD3336375.1"/>
    <property type="molecule type" value="Genomic_DNA"/>
</dbReference>
<evidence type="ECO:0000313" key="9">
    <source>
        <dbReference type="EMBL" id="KAD3336375.1"/>
    </source>
</evidence>
<evidence type="ECO:0000256" key="1">
    <source>
        <dbReference type="ARBA" id="ARBA00022614"/>
    </source>
</evidence>
<evidence type="ECO:0000259" key="7">
    <source>
        <dbReference type="Pfam" id="PF18052"/>
    </source>
</evidence>
<dbReference type="InterPro" id="IPR032675">
    <property type="entry name" value="LRR_dom_sf"/>
</dbReference>
<dbReference type="Gene3D" id="3.80.10.10">
    <property type="entry name" value="Ribonuclease Inhibitor"/>
    <property type="match status" value="2"/>
</dbReference>
<dbReference type="OrthoDB" id="2973320at2759"/>
<evidence type="ECO:0000256" key="3">
    <source>
        <dbReference type="ARBA" id="ARBA00022741"/>
    </source>
</evidence>
<evidence type="ECO:0000256" key="2">
    <source>
        <dbReference type="ARBA" id="ARBA00022737"/>
    </source>
</evidence>
<dbReference type="GO" id="GO:0005524">
    <property type="term" value="F:ATP binding"/>
    <property type="evidence" value="ECO:0007669"/>
    <property type="project" value="UniProtKB-KW"/>
</dbReference>
<dbReference type="SUPFAM" id="SSF52058">
    <property type="entry name" value="L domain-like"/>
    <property type="match status" value="2"/>
</dbReference>
<dbReference type="InterPro" id="IPR002182">
    <property type="entry name" value="NB-ARC"/>
</dbReference>
<proteinExistence type="predicted"/>
<keyword evidence="3" id="KW-0547">Nucleotide-binding</keyword>
<gene>
    <name evidence="9" type="ORF">E3N88_31894</name>
</gene>
<dbReference type="Pfam" id="PF18052">
    <property type="entry name" value="Rx_N"/>
    <property type="match status" value="1"/>
</dbReference>
<organism evidence="9 10">
    <name type="scientific">Mikania micrantha</name>
    <name type="common">bitter vine</name>
    <dbReference type="NCBI Taxonomy" id="192012"/>
    <lineage>
        <taxon>Eukaryota</taxon>
        <taxon>Viridiplantae</taxon>
        <taxon>Streptophyta</taxon>
        <taxon>Embryophyta</taxon>
        <taxon>Tracheophyta</taxon>
        <taxon>Spermatophyta</taxon>
        <taxon>Magnoliopsida</taxon>
        <taxon>eudicotyledons</taxon>
        <taxon>Gunneridae</taxon>
        <taxon>Pentapetalae</taxon>
        <taxon>asterids</taxon>
        <taxon>campanulids</taxon>
        <taxon>Asterales</taxon>
        <taxon>Asteraceae</taxon>
        <taxon>Asteroideae</taxon>
        <taxon>Heliantheae alliance</taxon>
        <taxon>Eupatorieae</taxon>
        <taxon>Mikania</taxon>
    </lineage>
</organism>
<dbReference type="PANTHER" id="PTHR36766:SF61">
    <property type="entry name" value="NB-ARC DOMAIN DISEASE RESISTANCE PROTEIN"/>
    <property type="match status" value="1"/>
</dbReference>
<comment type="caution">
    <text evidence="9">The sequence shown here is derived from an EMBL/GenBank/DDBJ whole genome shotgun (WGS) entry which is preliminary data.</text>
</comment>
<dbReference type="PANTHER" id="PTHR36766">
    <property type="entry name" value="PLANT BROAD-SPECTRUM MILDEW RESISTANCE PROTEIN RPW8"/>
    <property type="match status" value="1"/>
</dbReference>
<evidence type="ECO:0000256" key="4">
    <source>
        <dbReference type="ARBA" id="ARBA00022821"/>
    </source>
</evidence>
<evidence type="ECO:0000259" key="6">
    <source>
        <dbReference type="Pfam" id="PF00931"/>
    </source>
</evidence>
<keyword evidence="1" id="KW-0433">Leucine-rich repeat</keyword>
<dbReference type="InterPro" id="IPR027417">
    <property type="entry name" value="P-loop_NTPase"/>
</dbReference>
<keyword evidence="10" id="KW-1185">Reference proteome</keyword>
<accession>A0A5N6M6W3</accession>
<dbReference type="Proteomes" id="UP000326396">
    <property type="component" value="Linkage Group LG6"/>
</dbReference>
<dbReference type="Pfam" id="PF25019">
    <property type="entry name" value="LRR_R13L1-DRL21"/>
    <property type="match status" value="1"/>
</dbReference>
<keyword evidence="5" id="KW-0067">ATP-binding</keyword>
<name>A0A5N6M6W3_9ASTR</name>
<feature type="domain" description="NB-ARC" evidence="6">
    <location>
        <begin position="200"/>
        <end position="355"/>
    </location>
</feature>
<dbReference type="CDD" id="cd14798">
    <property type="entry name" value="RX-CC_like"/>
    <property type="match status" value="1"/>
</dbReference>
<keyword evidence="2" id="KW-0677">Repeat</keyword>
<dbReference type="InterPro" id="IPR001611">
    <property type="entry name" value="Leu-rich_rpt"/>
</dbReference>
<protein>
    <submittedName>
        <fullName evidence="9">Uncharacterized protein</fullName>
    </submittedName>
</protein>
<dbReference type="Gene3D" id="3.40.50.300">
    <property type="entry name" value="P-loop containing nucleotide triphosphate hydrolases"/>
    <property type="match status" value="1"/>
</dbReference>
<feature type="domain" description="Disease resistance N-terminal" evidence="7">
    <location>
        <begin position="9"/>
        <end position="98"/>
    </location>
</feature>
<feature type="domain" description="R13L1/DRL21-like LRR repeat region" evidence="8">
    <location>
        <begin position="554"/>
        <end position="681"/>
    </location>
</feature>
<evidence type="ECO:0000313" key="10">
    <source>
        <dbReference type="Proteomes" id="UP000326396"/>
    </source>
</evidence>
<dbReference type="InterPro" id="IPR056789">
    <property type="entry name" value="LRR_R13L1-DRL21"/>
</dbReference>
<evidence type="ECO:0000256" key="5">
    <source>
        <dbReference type="ARBA" id="ARBA00022840"/>
    </source>
</evidence>
<dbReference type="InterPro" id="IPR038005">
    <property type="entry name" value="RX-like_CC"/>
</dbReference>
<dbReference type="PRINTS" id="PR00364">
    <property type="entry name" value="DISEASERSIST"/>
</dbReference>